<accession>A0A2G9U8H5</accession>
<dbReference type="OrthoDB" id="2015515at2759"/>
<evidence type="ECO:0000313" key="3">
    <source>
        <dbReference type="Proteomes" id="UP000230423"/>
    </source>
</evidence>
<dbReference type="EMBL" id="KZ348708">
    <property type="protein sequence ID" value="PIO65810.1"/>
    <property type="molecule type" value="Genomic_DNA"/>
</dbReference>
<dbReference type="Proteomes" id="UP000230423">
    <property type="component" value="Unassembled WGS sequence"/>
</dbReference>
<dbReference type="SUPFAM" id="SSF51569">
    <property type="entry name" value="Aldolase"/>
    <property type="match status" value="1"/>
</dbReference>
<dbReference type="AlphaFoldDB" id="A0A2G9U8H5"/>
<proteinExistence type="predicted"/>
<evidence type="ECO:0000313" key="2">
    <source>
        <dbReference type="EMBL" id="PIO65810.1"/>
    </source>
</evidence>
<organism evidence="2 3">
    <name type="scientific">Teladorsagia circumcincta</name>
    <name type="common">Brown stomach worm</name>
    <name type="synonym">Ostertagia circumcincta</name>
    <dbReference type="NCBI Taxonomy" id="45464"/>
    <lineage>
        <taxon>Eukaryota</taxon>
        <taxon>Metazoa</taxon>
        <taxon>Ecdysozoa</taxon>
        <taxon>Nematoda</taxon>
        <taxon>Chromadorea</taxon>
        <taxon>Rhabditida</taxon>
        <taxon>Rhabditina</taxon>
        <taxon>Rhabditomorpha</taxon>
        <taxon>Strongyloidea</taxon>
        <taxon>Trichostrongylidae</taxon>
        <taxon>Teladorsagia</taxon>
    </lineage>
</organism>
<dbReference type="Gene3D" id="3.20.20.70">
    <property type="entry name" value="Aldolase class I"/>
    <property type="match status" value="1"/>
</dbReference>
<keyword evidence="3" id="KW-1185">Reference proteome</keyword>
<keyword evidence="1" id="KW-0704">Schiff base</keyword>
<dbReference type="InterPro" id="IPR001585">
    <property type="entry name" value="TAL/FSA"/>
</dbReference>
<protein>
    <recommendedName>
        <fullName evidence="4">Transaldolase</fullName>
    </recommendedName>
</protein>
<dbReference type="InterPro" id="IPR013785">
    <property type="entry name" value="Aldolase_TIM"/>
</dbReference>
<gene>
    <name evidence="2" type="ORF">TELCIR_12499</name>
</gene>
<sequence>MKKGKEFELSFDLDKLLKGKPGKALSVNFGSEELGEVQMTAYPSAGMDIPRITIDEKTFRWAMNEDAMATDKLAEGIRNFNKDARALESIVKKML</sequence>
<name>A0A2G9U8H5_TELCI</name>
<dbReference type="Pfam" id="PF00923">
    <property type="entry name" value="TAL_FSA"/>
    <property type="match status" value="1"/>
</dbReference>
<dbReference type="GO" id="GO:0005975">
    <property type="term" value="P:carbohydrate metabolic process"/>
    <property type="evidence" value="ECO:0007669"/>
    <property type="project" value="InterPro"/>
</dbReference>
<evidence type="ECO:0000256" key="1">
    <source>
        <dbReference type="ARBA" id="ARBA00023270"/>
    </source>
</evidence>
<evidence type="ECO:0008006" key="4">
    <source>
        <dbReference type="Google" id="ProtNLM"/>
    </source>
</evidence>
<reference evidence="2 3" key="1">
    <citation type="submission" date="2015-09" db="EMBL/GenBank/DDBJ databases">
        <title>Draft genome of the parasitic nematode Teladorsagia circumcincta isolate WARC Sus (inbred).</title>
        <authorList>
            <person name="Mitreva M."/>
        </authorList>
    </citation>
    <scope>NUCLEOTIDE SEQUENCE [LARGE SCALE GENOMIC DNA]</scope>
    <source>
        <strain evidence="2 3">S</strain>
    </source>
</reference>